<accession>A0AAV2ZSJ5</accession>
<gene>
    <name evidence="1" type="ORF">GDO54_015419</name>
</gene>
<comment type="caution">
    <text evidence="1">The sequence shown here is derived from an EMBL/GenBank/DDBJ whole genome shotgun (WGS) entry which is preliminary data.</text>
</comment>
<name>A0AAV2ZSJ5_PYXAD</name>
<protein>
    <submittedName>
        <fullName evidence="1">Uncharacterized protein</fullName>
    </submittedName>
</protein>
<dbReference type="EMBL" id="DYDO01000008">
    <property type="protein sequence ID" value="DBA19616.1"/>
    <property type="molecule type" value="Genomic_DNA"/>
</dbReference>
<evidence type="ECO:0000313" key="1">
    <source>
        <dbReference type="EMBL" id="DBA19616.1"/>
    </source>
</evidence>
<dbReference type="AlphaFoldDB" id="A0AAV2ZSJ5"/>
<organism evidence="1 2">
    <name type="scientific">Pyxicephalus adspersus</name>
    <name type="common">African bullfrog</name>
    <dbReference type="NCBI Taxonomy" id="30357"/>
    <lineage>
        <taxon>Eukaryota</taxon>
        <taxon>Metazoa</taxon>
        <taxon>Chordata</taxon>
        <taxon>Craniata</taxon>
        <taxon>Vertebrata</taxon>
        <taxon>Euteleostomi</taxon>
        <taxon>Amphibia</taxon>
        <taxon>Batrachia</taxon>
        <taxon>Anura</taxon>
        <taxon>Neobatrachia</taxon>
        <taxon>Ranoidea</taxon>
        <taxon>Pyxicephalidae</taxon>
        <taxon>Pyxicephalinae</taxon>
        <taxon>Pyxicephalus</taxon>
    </lineage>
</organism>
<sequence length="95" mass="10484">MTTSPAKEHLRQSKATWLLEKEVSLVTDFSILQGLCVQCRASYTAMWLFCCWDDLNLQPQLSCEKISLLGPRSSVASACVVPSAPLSHKILCPCV</sequence>
<reference evidence="1" key="1">
    <citation type="thesis" date="2020" institute="ProQuest LLC" country="789 East Eisenhower Parkway, Ann Arbor, MI, USA">
        <title>Comparative Genomics and Chromosome Evolution.</title>
        <authorList>
            <person name="Mudd A.B."/>
        </authorList>
    </citation>
    <scope>NUCLEOTIDE SEQUENCE</scope>
    <source>
        <strain evidence="1">1538</strain>
        <tissue evidence="1">Blood</tissue>
    </source>
</reference>
<keyword evidence="2" id="KW-1185">Reference proteome</keyword>
<evidence type="ECO:0000313" key="2">
    <source>
        <dbReference type="Proteomes" id="UP001181693"/>
    </source>
</evidence>
<proteinExistence type="predicted"/>
<dbReference type="Proteomes" id="UP001181693">
    <property type="component" value="Unassembled WGS sequence"/>
</dbReference>